<gene>
    <name evidence="2" type="ORF">SteCoe_17048</name>
</gene>
<dbReference type="InterPro" id="IPR011992">
    <property type="entry name" value="EF-hand-dom_pair"/>
</dbReference>
<dbReference type="Proteomes" id="UP000187209">
    <property type="component" value="Unassembled WGS sequence"/>
</dbReference>
<feature type="coiled-coil region" evidence="1">
    <location>
        <begin position="312"/>
        <end position="346"/>
    </location>
</feature>
<reference evidence="2 3" key="1">
    <citation type="submission" date="2016-11" db="EMBL/GenBank/DDBJ databases">
        <title>The macronuclear genome of Stentor coeruleus: a giant cell with tiny introns.</title>
        <authorList>
            <person name="Slabodnick M."/>
            <person name="Ruby J.G."/>
            <person name="Reiff S.B."/>
            <person name="Swart E.C."/>
            <person name="Gosai S."/>
            <person name="Prabakaran S."/>
            <person name="Witkowska E."/>
            <person name="Larue G.E."/>
            <person name="Fisher S."/>
            <person name="Freeman R.M."/>
            <person name="Gunawardena J."/>
            <person name="Chu W."/>
            <person name="Stover N.A."/>
            <person name="Gregory B.D."/>
            <person name="Nowacki M."/>
            <person name="Derisi J."/>
            <person name="Roy S.W."/>
            <person name="Marshall W.F."/>
            <person name="Sood P."/>
        </authorList>
    </citation>
    <scope>NUCLEOTIDE SEQUENCE [LARGE SCALE GENOMIC DNA]</scope>
    <source>
        <strain evidence="2">WM001</strain>
    </source>
</reference>
<feature type="coiled-coil region" evidence="1">
    <location>
        <begin position="166"/>
        <end position="235"/>
    </location>
</feature>
<dbReference type="Gene3D" id="1.10.238.10">
    <property type="entry name" value="EF-hand"/>
    <property type="match status" value="1"/>
</dbReference>
<organism evidence="2 3">
    <name type="scientific">Stentor coeruleus</name>
    <dbReference type="NCBI Taxonomy" id="5963"/>
    <lineage>
        <taxon>Eukaryota</taxon>
        <taxon>Sar</taxon>
        <taxon>Alveolata</taxon>
        <taxon>Ciliophora</taxon>
        <taxon>Postciliodesmatophora</taxon>
        <taxon>Heterotrichea</taxon>
        <taxon>Heterotrichida</taxon>
        <taxon>Stentoridae</taxon>
        <taxon>Stentor</taxon>
    </lineage>
</organism>
<sequence>MSLETLKKAYSWLDHDKDSKVSLDDIKQSCSITDDLEAKTIFQSLCPIGENHIKFEDFCKGVMNFPNLLNSLNQNCIVEHDPSLQNLSSIIEKLFKILDIPFQIQENLDNSAEMIGRELKNIKKRSKDEIIEICQKIFDWTMILKDYNDSLLQGIAHKNTENLFHQEILSKDKERAERNYDLLATEHKKLENSFKELQKIHLELEHEYREVYKNLESMEEKYDYLCKNFEDIKEKNTEKDKFILDLQKKLRITSGLSLIKTDKKTGLTPKGYNYSLTTAVSQIQSNTITPKARGWFNFDRNSADDSVKDQIIKNLKNELMESVNKLYILEQEIVKLEYKNNELIEKIKLMSFKTLSKSDEEEDYKYETLGSLRDEIAVIDLDFLSSRASIKNLKTREIGIQAEVPIHPKKSRYSCFSLFR</sequence>
<evidence type="ECO:0000313" key="3">
    <source>
        <dbReference type="Proteomes" id="UP000187209"/>
    </source>
</evidence>
<dbReference type="EMBL" id="MPUH01000346">
    <property type="protein sequence ID" value="OMJ82268.1"/>
    <property type="molecule type" value="Genomic_DNA"/>
</dbReference>
<evidence type="ECO:0000313" key="2">
    <source>
        <dbReference type="EMBL" id="OMJ82268.1"/>
    </source>
</evidence>
<proteinExistence type="predicted"/>
<evidence type="ECO:0000256" key="1">
    <source>
        <dbReference type="SAM" id="Coils"/>
    </source>
</evidence>
<dbReference type="SUPFAM" id="SSF47473">
    <property type="entry name" value="EF-hand"/>
    <property type="match status" value="1"/>
</dbReference>
<keyword evidence="3" id="KW-1185">Reference proteome</keyword>
<evidence type="ECO:0008006" key="4">
    <source>
        <dbReference type="Google" id="ProtNLM"/>
    </source>
</evidence>
<name>A0A1R2BZT5_9CILI</name>
<protein>
    <recommendedName>
        <fullName evidence="4">EF-hand domain-containing protein</fullName>
    </recommendedName>
</protein>
<dbReference type="AlphaFoldDB" id="A0A1R2BZT5"/>
<keyword evidence="1" id="KW-0175">Coiled coil</keyword>
<accession>A0A1R2BZT5</accession>
<comment type="caution">
    <text evidence="2">The sequence shown here is derived from an EMBL/GenBank/DDBJ whole genome shotgun (WGS) entry which is preliminary data.</text>
</comment>